<dbReference type="Pfam" id="PF00207">
    <property type="entry name" value="A2M"/>
    <property type="match status" value="1"/>
</dbReference>
<dbReference type="InterPro" id="IPR039426">
    <property type="entry name" value="TonB-dep_rcpt-like"/>
</dbReference>
<dbReference type="RefSeq" id="WP_236457074.1">
    <property type="nucleotide sequence ID" value="NZ_CBCSGE010000017.1"/>
</dbReference>
<proteinExistence type="inferred from homology"/>
<keyword evidence="2" id="KW-1134">Transmembrane beta strand</keyword>
<accession>A0ABV5GP99</accession>
<dbReference type="SUPFAM" id="SSF49464">
    <property type="entry name" value="Carboxypeptidase regulatory domain-like"/>
    <property type="match status" value="1"/>
</dbReference>
<evidence type="ECO:0000256" key="2">
    <source>
        <dbReference type="PROSITE-ProRule" id="PRU01360"/>
    </source>
</evidence>
<feature type="domain" description="Alpha-2-macroglobulin" evidence="4">
    <location>
        <begin position="1407"/>
        <end position="1497"/>
    </location>
</feature>
<dbReference type="SMART" id="SM01360">
    <property type="entry name" value="A2M"/>
    <property type="match status" value="1"/>
</dbReference>
<dbReference type="InterPro" id="IPR041246">
    <property type="entry name" value="Bact_MG10"/>
</dbReference>
<dbReference type="PROSITE" id="PS52016">
    <property type="entry name" value="TONB_DEPENDENT_REC_3"/>
    <property type="match status" value="1"/>
</dbReference>
<evidence type="ECO:0000313" key="6">
    <source>
        <dbReference type="Proteomes" id="UP001589607"/>
    </source>
</evidence>
<dbReference type="Gene3D" id="2.170.130.10">
    <property type="entry name" value="TonB-dependent receptor, plug domain"/>
    <property type="match status" value="1"/>
</dbReference>
<sequence>MKKYFILLFLLICTTLFSQSNYDNEWKEVYQHELDGKTRSAYESVQKIYKKVKRKKDDIQIIKCFFYTSKFTLALEEEAQSKVIQNITREINDANGNSKAILNYIYASLLKDYYNQNSYKIRQRTSIENENNANFLLWNEAKFESEIIKQFESSLQNKNQLQQQTITDYNETFIISPDIDGKNYTLYDYLWNEYFDYLKRENRNWEIKRTVENNAIIEKLYSTTEHFITLSATPFNESNFKRIIELFQEKEKLYAIDNIKKANNTYAVRLSYIHTIFQNNDLYIQNLKFLEAITNNQFLKQQLRIDRAKFLASITTKNSTINHYDEVLTICDSVLQSITNNNALADAENLKNTILLKSFNLKIKHTLYENENTRAFVEYRNIDTLTIYYYRIPKGINFEKNYNKTDSTVTDYISKNKPFKQFFRILPNKKDYFETSTEILLENLPLGDYLMVIQPNNKKLDSTIYKYEMITVSNIIHLEDENEEEDLFYVLDRRTGKPLQNIIAKNDEETKRTDQLGKVGFKKKKYEKNTSYSSDAYFIHKNDTLVEKYSKGLLQDESYTTNEDEDFAAKPMLYLDRAIYRPGQKVYYKGIIAQTKNEKRSVVPFVTVLVTIEDTNNNTLKEYEVQTNDFGSFTGEFDIPKNILTGEFTITIDEPDNYENDTKYYNEEEDEHSFWDNVDFDSDEFTFQVEEYKRPTFEVDFNTIKENYTIGDTLKIVGNAKTLAGSNLTNAKVKYTISQTTMGNKFNNNNIDDVIGNTETNEKGEFTIIITANDSLIENKDINKITYYIKAEVIDSNGETRTTSISVYVGKETLVLNLYTNSKLYKEDQNTLEISAKTLNHFPIDAKGKIEIYYIEKKNFLKPRLFYFPENQNINEATFRKLFPNEPYNNEDSETKEILVKTIDFNTKNEKSIAFNFLKDYKNGNYKITAKAFDSKNNAIEKTTTIQLKSRTDIFDETKLFTFKDITTIQSDYFEFEFFSTIPNLIIFSRSYLGKKLDNEQIIELKKGIGKVRIKKDTNTKEDFYFHFSTFYDDEIQNENHEIKKETVEKKLEFEILSLRNKIEPGSKENWSFKIANQETETEVLASMYDSSLDQFTEKNWNTNLYFQTNNYGPKYPNYYRNKINTVYFNNFSKTPKYYHYYITNPKLNTFGLDFNNRNNQYSNEKYVKDIKSKLEIPKNAVSITGKIVNINGQSLSGVIIIVQGTNRSAESDFDGNFSIQVEENETLTFSYISMIDAYYTIKNKNEVLHIIMEEDNTILDNVVVVGYGMKTKKSLTGSSYKIMRIQNSSFSSEAETFAYETLNGQHGIQVVNDSAQPGSAPIIRLRGPASLKNTNEPLYIVDGVSMSTENFAKIKTEDIDNVSVLKGESATALYGSKASNGVIIITTKKALQELTQVKTRTNFNETAFFFPQLQTDKEGKISFNFTTPESLTRWKLRLLGHNKNFETGYFQSDIVSQKDIMVMPNLPRFVREKDTLTITTKVVNMTNETKSGLAMLLLFDATNGVAIDSIAMNRNNTKKFICKPKESVSVSWTITIPENLQGLQYKIVAKSGNFSDGEENILPVLSNKILITESIPLWVRENSTKEYVFENLKNNTSTTLQHHSFTLEYTSNPVWFALQSLPYLMEYEHECAEQTFSRYYANTLASEIINKNPNIAALFESYRKEESPKKKLEINKELKSILLAETPWYFDSEDETTKNKQLAYLFDSATLKNTQNKTLEKLETKQLSSGGFPWFDGGEENTFITQHILSGIGHLNKLIPNTETTYKNITSKSIPYLDSNFINRFKKNKKHFTNYSYTDVHFLYTRSFFIDQYPLSKKLDSIVQQQLKEVKEHWLSYSLYQKGQLALVFNRFGDANMAQKMITHLKETASLNEDLGMYWIENTKSWYWYQSPIETQSILIEAFNEVTKDITSVDLMKVWLLKNKQHKNWSTTKATTEAIYAILLQGKNWTTIEEKTKFKIGNEKILSQKLSKKEKEATTGYIKMHWKADEITTDMANISIQNKSDVPSYGGVYWQYFENLENIKESTNAVLNIKKELFKKENTPKGSVLKPIAKKNIIIGDIITIRLEIKAIEDLEFVHLKDLRASCFEPIDVISTHERRDNLYFYKSTKDVATHFFFDKINKGTYVLEYDVRVNNSGNFNDGIATLQSMYAPEFSANSKNNVIKVSK</sequence>
<dbReference type="PANTHER" id="PTHR40094">
    <property type="entry name" value="ALPHA-2-MACROGLOBULIN HOMOLOG"/>
    <property type="match status" value="1"/>
</dbReference>
<dbReference type="InterPro" id="IPR012910">
    <property type="entry name" value="Plug_dom"/>
</dbReference>
<comment type="similarity">
    <text evidence="1">Belongs to the protease inhibitor I39 (alpha-2-macroglobulin) family. Bacterial alpha-2-macroglobulin subfamily.</text>
</comment>
<dbReference type="EMBL" id="JBHMEY010000019">
    <property type="protein sequence ID" value="MFB9096685.1"/>
    <property type="molecule type" value="Genomic_DNA"/>
</dbReference>
<dbReference type="Pfam" id="PF17973">
    <property type="entry name" value="bMG10"/>
    <property type="match status" value="1"/>
</dbReference>
<feature type="chain" id="PRO_5046004737" evidence="3">
    <location>
        <begin position="19"/>
        <end position="2169"/>
    </location>
</feature>
<keyword evidence="2" id="KW-0472">Membrane</keyword>
<keyword evidence="2" id="KW-0998">Cell outer membrane</keyword>
<evidence type="ECO:0000259" key="4">
    <source>
        <dbReference type="SMART" id="SM01360"/>
    </source>
</evidence>
<keyword evidence="2" id="KW-0813">Transport</keyword>
<evidence type="ECO:0000256" key="3">
    <source>
        <dbReference type="SAM" id="SignalP"/>
    </source>
</evidence>
<comment type="similarity">
    <text evidence="2">Belongs to the TonB-dependent receptor family.</text>
</comment>
<dbReference type="InterPro" id="IPR037066">
    <property type="entry name" value="Plug_dom_sf"/>
</dbReference>
<gene>
    <name evidence="5" type="ORF">ACFFVF_09180</name>
</gene>
<protein>
    <submittedName>
        <fullName evidence="5">MG2 domain-containing protein</fullName>
    </submittedName>
</protein>
<keyword evidence="3" id="KW-0732">Signal</keyword>
<evidence type="ECO:0000256" key="1">
    <source>
        <dbReference type="ARBA" id="ARBA00010556"/>
    </source>
</evidence>
<feature type="signal peptide" evidence="3">
    <location>
        <begin position="1"/>
        <end position="18"/>
    </location>
</feature>
<keyword evidence="2" id="KW-0812">Transmembrane</keyword>
<dbReference type="InterPro" id="IPR002890">
    <property type="entry name" value="MG2"/>
</dbReference>
<dbReference type="SUPFAM" id="SSF56935">
    <property type="entry name" value="Porins"/>
    <property type="match status" value="1"/>
</dbReference>
<dbReference type="Pfam" id="PF07715">
    <property type="entry name" value="Plug"/>
    <property type="match status" value="1"/>
</dbReference>
<name>A0ABV5GP99_9FLAO</name>
<dbReference type="Proteomes" id="UP001589607">
    <property type="component" value="Unassembled WGS sequence"/>
</dbReference>
<dbReference type="Pfam" id="PF01835">
    <property type="entry name" value="MG2"/>
    <property type="match status" value="1"/>
</dbReference>
<reference evidence="5 6" key="1">
    <citation type="submission" date="2024-09" db="EMBL/GenBank/DDBJ databases">
        <authorList>
            <person name="Sun Q."/>
            <person name="Mori K."/>
        </authorList>
    </citation>
    <scope>NUCLEOTIDE SEQUENCE [LARGE SCALE GENOMIC DNA]</scope>
    <source>
        <strain evidence="5 6">CECT 7955</strain>
    </source>
</reference>
<dbReference type="Pfam" id="PF13715">
    <property type="entry name" value="CarbopepD_reg_2"/>
    <property type="match status" value="1"/>
</dbReference>
<comment type="subcellular location">
    <subcellularLocation>
        <location evidence="2">Cell outer membrane</location>
        <topology evidence="2">Multi-pass membrane protein</topology>
    </subcellularLocation>
</comment>
<dbReference type="InterPro" id="IPR001599">
    <property type="entry name" value="Macroglobln_a2"/>
</dbReference>
<dbReference type="Gene3D" id="1.50.10.20">
    <property type="match status" value="1"/>
</dbReference>
<dbReference type="InterPro" id="IPR051802">
    <property type="entry name" value="YfhM-like"/>
</dbReference>
<dbReference type="InterPro" id="IPR008930">
    <property type="entry name" value="Terpenoid_cyclase/PrenylTrfase"/>
</dbReference>
<dbReference type="NCBIfam" id="TIGR04057">
    <property type="entry name" value="SusC_RagA_signa"/>
    <property type="match status" value="1"/>
</dbReference>
<dbReference type="PANTHER" id="PTHR40094:SF1">
    <property type="entry name" value="UBIQUITIN DOMAIN-CONTAINING PROTEIN"/>
    <property type="match status" value="1"/>
</dbReference>
<dbReference type="SUPFAM" id="SSF48239">
    <property type="entry name" value="Terpenoid cyclases/Protein prenyltransferases"/>
    <property type="match status" value="1"/>
</dbReference>
<evidence type="ECO:0000313" key="5">
    <source>
        <dbReference type="EMBL" id="MFB9096685.1"/>
    </source>
</evidence>
<keyword evidence="6" id="KW-1185">Reference proteome</keyword>
<dbReference type="InterPro" id="IPR008969">
    <property type="entry name" value="CarboxyPept-like_regulatory"/>
</dbReference>
<dbReference type="InterPro" id="IPR023997">
    <property type="entry name" value="TonB-dep_OMP_SusC/RagA_CS"/>
</dbReference>
<organism evidence="5 6">
    <name type="scientific">Flavobacterium jumunjinense</name>
    <dbReference type="NCBI Taxonomy" id="998845"/>
    <lineage>
        <taxon>Bacteria</taxon>
        <taxon>Pseudomonadati</taxon>
        <taxon>Bacteroidota</taxon>
        <taxon>Flavobacteriia</taxon>
        <taxon>Flavobacteriales</taxon>
        <taxon>Flavobacteriaceae</taxon>
        <taxon>Flavobacterium</taxon>
    </lineage>
</organism>
<dbReference type="Gene3D" id="2.60.40.1930">
    <property type="match status" value="1"/>
</dbReference>
<comment type="caution">
    <text evidence="5">The sequence shown here is derived from an EMBL/GenBank/DDBJ whole genome shotgun (WGS) entry which is preliminary data.</text>
</comment>